<dbReference type="Pfam" id="PF04198">
    <property type="entry name" value="Sugar-bind"/>
    <property type="match status" value="1"/>
</dbReference>
<keyword evidence="7" id="KW-1185">Reference proteome</keyword>
<dbReference type="PANTHER" id="PTHR34294:SF1">
    <property type="entry name" value="TRANSCRIPTIONAL REGULATOR LSRR"/>
    <property type="match status" value="1"/>
</dbReference>
<gene>
    <name evidence="6" type="ORF">GCM10025781_13130</name>
</gene>
<dbReference type="InterPro" id="IPR037171">
    <property type="entry name" value="NagB/RpiA_transferase-like"/>
</dbReference>
<evidence type="ECO:0000313" key="6">
    <source>
        <dbReference type="EMBL" id="GAA4696625.1"/>
    </source>
</evidence>
<dbReference type="SUPFAM" id="SSF100950">
    <property type="entry name" value="NagB/RpiA/CoA transferase-like"/>
    <property type="match status" value="1"/>
</dbReference>
<dbReference type="Proteomes" id="UP001501446">
    <property type="component" value="Unassembled WGS sequence"/>
</dbReference>
<accession>A0ABP8WZE1</accession>
<evidence type="ECO:0000256" key="1">
    <source>
        <dbReference type="ARBA" id="ARBA00010466"/>
    </source>
</evidence>
<keyword evidence="4" id="KW-0804">Transcription</keyword>
<dbReference type="InterPro" id="IPR051054">
    <property type="entry name" value="SorC_transcr_regulators"/>
</dbReference>
<dbReference type="InterPro" id="IPR036388">
    <property type="entry name" value="WH-like_DNA-bd_sf"/>
</dbReference>
<protein>
    <submittedName>
        <fullName evidence="6">Sugar-binding transcriptional regulator</fullName>
    </submittedName>
</protein>
<dbReference type="InterPro" id="IPR007324">
    <property type="entry name" value="Sugar-bd_dom_put"/>
</dbReference>
<organism evidence="6 7">
    <name type="scientific">Kocuria gwangalliensis</name>
    <dbReference type="NCBI Taxonomy" id="501592"/>
    <lineage>
        <taxon>Bacteria</taxon>
        <taxon>Bacillati</taxon>
        <taxon>Actinomycetota</taxon>
        <taxon>Actinomycetes</taxon>
        <taxon>Micrococcales</taxon>
        <taxon>Micrococcaceae</taxon>
        <taxon>Kocuria</taxon>
    </lineage>
</organism>
<dbReference type="Gene3D" id="3.40.50.1360">
    <property type="match status" value="1"/>
</dbReference>
<dbReference type="Gene3D" id="1.10.10.10">
    <property type="entry name" value="Winged helix-like DNA-binding domain superfamily/Winged helix DNA-binding domain"/>
    <property type="match status" value="1"/>
</dbReference>
<keyword evidence="2" id="KW-0805">Transcription regulation</keyword>
<comment type="caution">
    <text evidence="6">The sequence shown here is derived from an EMBL/GenBank/DDBJ whole genome shotgun (WGS) entry which is preliminary data.</text>
</comment>
<keyword evidence="3" id="KW-0238">DNA-binding</keyword>
<name>A0ABP8WZE1_9MICC</name>
<reference evidence="7" key="1">
    <citation type="journal article" date="2019" name="Int. J. Syst. Evol. Microbiol.">
        <title>The Global Catalogue of Microorganisms (GCM) 10K type strain sequencing project: providing services to taxonomists for standard genome sequencing and annotation.</title>
        <authorList>
            <consortium name="The Broad Institute Genomics Platform"/>
            <consortium name="The Broad Institute Genome Sequencing Center for Infectious Disease"/>
            <person name="Wu L."/>
            <person name="Ma J."/>
        </authorList>
    </citation>
    <scope>NUCLEOTIDE SEQUENCE [LARGE SCALE GENOMIC DNA]</scope>
    <source>
        <strain evidence="7">JCM 18958</strain>
    </source>
</reference>
<evidence type="ECO:0000256" key="2">
    <source>
        <dbReference type="ARBA" id="ARBA00023015"/>
    </source>
</evidence>
<evidence type="ECO:0000313" key="7">
    <source>
        <dbReference type="Proteomes" id="UP001501446"/>
    </source>
</evidence>
<evidence type="ECO:0000259" key="5">
    <source>
        <dbReference type="Pfam" id="PF04198"/>
    </source>
</evidence>
<proteinExistence type="inferred from homology"/>
<dbReference type="RefSeq" id="WP_312395744.1">
    <property type="nucleotide sequence ID" value="NZ_BAABLN010000014.1"/>
</dbReference>
<dbReference type="EMBL" id="BAABLN010000014">
    <property type="protein sequence ID" value="GAA4696625.1"/>
    <property type="molecule type" value="Genomic_DNA"/>
</dbReference>
<sequence length="320" mass="33987">MPTTDPWPPNDPSARQKLLAQLAQLYFVDGASKVAIGKQINLSRFQVAALIQEAQDTGIVRIEIVIPDNDQDARLAQALGITRVVTVGTGPWPADRHTLARETARVFMDQVEPGDVLGISWSRTLQLVTRELPQLPHNQVIQLAGALNNDDNQAAPRLLAELTCQSAWPLWAPLIVENAHALMKSPEIARTLDRANALDVALIAIGAWSPELSSVWNRVPPEVAEQARNAGAVAEISGHLLTADGAPVSSPVESMVVAASVNQIRNARTTVAAASDAGRAPAVHAAARAGLIDVLVCDEPLRQALAALVDRPEPTPASAG</sequence>
<evidence type="ECO:0000256" key="4">
    <source>
        <dbReference type="ARBA" id="ARBA00023163"/>
    </source>
</evidence>
<evidence type="ECO:0000256" key="3">
    <source>
        <dbReference type="ARBA" id="ARBA00023125"/>
    </source>
</evidence>
<comment type="similarity">
    <text evidence="1">Belongs to the SorC transcriptional regulatory family.</text>
</comment>
<feature type="domain" description="Sugar-binding" evidence="5">
    <location>
        <begin position="70"/>
        <end position="299"/>
    </location>
</feature>
<dbReference type="PANTHER" id="PTHR34294">
    <property type="entry name" value="TRANSCRIPTIONAL REGULATOR-RELATED"/>
    <property type="match status" value="1"/>
</dbReference>